<dbReference type="InterPro" id="IPR005801">
    <property type="entry name" value="ADC_synthase"/>
</dbReference>
<dbReference type="InterPro" id="IPR019999">
    <property type="entry name" value="Anth_synth_I-like"/>
</dbReference>
<dbReference type="STRING" id="314265.R2601_20946"/>
<dbReference type="PANTHER" id="PTHR11236">
    <property type="entry name" value="AMINOBENZOATE/ANTHRANILATE SYNTHASE"/>
    <property type="match status" value="1"/>
</dbReference>
<dbReference type="HOGENOM" id="CLU_006493_1_2_5"/>
<evidence type="ECO:0000259" key="1">
    <source>
        <dbReference type="Pfam" id="PF00425"/>
    </source>
</evidence>
<proteinExistence type="predicted"/>
<dbReference type="GO" id="GO:0046820">
    <property type="term" value="F:4-amino-4-deoxychorismate synthase activity"/>
    <property type="evidence" value="ECO:0007669"/>
    <property type="project" value="UniProtKB-EC"/>
</dbReference>
<dbReference type="Proteomes" id="UP000006230">
    <property type="component" value="Unassembled WGS sequence"/>
</dbReference>
<dbReference type="EMBL" id="AATQ01000007">
    <property type="protein sequence ID" value="EAU47319.1"/>
    <property type="molecule type" value="Genomic_DNA"/>
</dbReference>
<dbReference type="NCBIfam" id="TIGR00553">
    <property type="entry name" value="pabB"/>
    <property type="match status" value="1"/>
</dbReference>
<keyword evidence="2" id="KW-0808">Transferase</keyword>
<dbReference type="PANTHER" id="PTHR11236:SF50">
    <property type="entry name" value="AMINODEOXYCHORISMATE SYNTHASE COMPONENT 1"/>
    <property type="match status" value="1"/>
</dbReference>
<organism evidence="2 3">
    <name type="scientific">Salipiger bermudensis (strain DSM 26914 / JCM 13377 / KCTC 12554 / HTCC2601)</name>
    <name type="common">Pelagibaca bermudensis</name>
    <dbReference type="NCBI Taxonomy" id="314265"/>
    <lineage>
        <taxon>Bacteria</taxon>
        <taxon>Pseudomonadati</taxon>
        <taxon>Pseudomonadota</taxon>
        <taxon>Alphaproteobacteria</taxon>
        <taxon>Rhodobacterales</taxon>
        <taxon>Roseobacteraceae</taxon>
        <taxon>Salipiger</taxon>
    </lineage>
</organism>
<dbReference type="SUPFAM" id="SSF56322">
    <property type="entry name" value="ADC synthase"/>
    <property type="match status" value="1"/>
</dbReference>
<evidence type="ECO:0000313" key="2">
    <source>
        <dbReference type="EMBL" id="EAU47319.1"/>
    </source>
</evidence>
<protein>
    <submittedName>
        <fullName evidence="2">Para-aminobenzoate synthase component I</fullName>
        <ecNumber evidence="2">2.6.1.85</ecNumber>
    </submittedName>
</protein>
<sequence length="384" mass="41299">MMRTEAFSGVLVEAGPCGAPALFSNPLEIVTCGQGDDPAAALERLEAARRAGFWIAGVASYELGHALEPKLAALAAQGEGPLLTFGIFERPSDAAPLLAQAEAESADVTVSEVTPLWDRAAYAERFHEIKAMIARGDLYQVNLTMPMTLRFNGAPLGLWGAMRRFQPVGHGAYVALGDTQILSRSPERFFRLEADGRIMVAPMKGTAPRAADPERDAALRDALAQDAKNRAENIMIVDLMRNDLSRLSRVGSVTVPALLEVETYATVHQMVSRVEAQLEGAPSLPELMRALFPCGSITGAPKIAAMEAIHRLERWQRGAYCGAIGWAGPDGRADFNVAIRSLTVTGTGRAQMGVGGGIVHDSVCDDEYEEALWKSRFVTGLIPR</sequence>
<dbReference type="InterPro" id="IPR015890">
    <property type="entry name" value="Chorismate_C"/>
</dbReference>
<evidence type="ECO:0000313" key="3">
    <source>
        <dbReference type="Proteomes" id="UP000006230"/>
    </source>
</evidence>
<keyword evidence="2" id="KW-0032">Aminotransferase</keyword>
<name>Q0FT50_SALBH</name>
<dbReference type="GO" id="GO:0000162">
    <property type="term" value="P:L-tryptophan biosynthetic process"/>
    <property type="evidence" value="ECO:0007669"/>
    <property type="project" value="TreeGrafter"/>
</dbReference>
<dbReference type="Gene3D" id="3.60.120.10">
    <property type="entry name" value="Anthranilate synthase"/>
    <property type="match status" value="1"/>
</dbReference>
<dbReference type="eggNOG" id="COG0147">
    <property type="taxonomic scope" value="Bacteria"/>
</dbReference>
<accession>Q0FT50</accession>
<dbReference type="NCBIfam" id="NF005698">
    <property type="entry name" value="PRK07508.1"/>
    <property type="match status" value="1"/>
</dbReference>
<dbReference type="InterPro" id="IPR005802">
    <property type="entry name" value="ADC_synth_comp_1"/>
</dbReference>
<comment type="caution">
    <text evidence="2">The sequence shown here is derived from an EMBL/GenBank/DDBJ whole genome shotgun (WGS) entry which is preliminary data.</text>
</comment>
<keyword evidence="3" id="KW-1185">Reference proteome</keyword>
<dbReference type="AlphaFoldDB" id="Q0FT50"/>
<feature type="domain" description="Chorismate-utilising enzyme C-terminal" evidence="1">
    <location>
        <begin position="119"/>
        <end position="373"/>
    </location>
</feature>
<dbReference type="Pfam" id="PF00425">
    <property type="entry name" value="Chorismate_bind"/>
    <property type="match status" value="1"/>
</dbReference>
<dbReference type="PRINTS" id="PR00095">
    <property type="entry name" value="ANTSNTHASEI"/>
</dbReference>
<dbReference type="EC" id="2.6.1.85" evidence="2"/>
<reference evidence="2 3" key="1">
    <citation type="journal article" date="2010" name="J. Bacteriol.">
        <title>Genome sequences of Pelagibaca bermudensis HTCC2601T and Maritimibacter alkaliphilus HTCC2654T, the type strains of two marine Roseobacter genera.</title>
        <authorList>
            <person name="Thrash J.C."/>
            <person name="Cho J.C."/>
            <person name="Ferriera S."/>
            <person name="Johnson J."/>
            <person name="Vergin K.L."/>
            <person name="Giovannoni S.J."/>
        </authorList>
    </citation>
    <scope>NUCLEOTIDE SEQUENCE [LARGE SCALE GENOMIC DNA]</scope>
    <source>
        <strain evidence="3">DSM 26914 / JCM 13377 / KCTC 12554 / HTCC2601</strain>
    </source>
</reference>
<dbReference type="GO" id="GO:0009396">
    <property type="term" value="P:folic acid-containing compound biosynthetic process"/>
    <property type="evidence" value="ECO:0007669"/>
    <property type="project" value="InterPro"/>
</dbReference>
<gene>
    <name evidence="2" type="ORF">R2601_20946</name>
</gene>